<keyword evidence="1" id="KW-0812">Transmembrane</keyword>
<feature type="transmembrane region" description="Helical" evidence="1">
    <location>
        <begin position="34"/>
        <end position="54"/>
    </location>
</feature>
<accession>A0A3N0WUZ4</accession>
<reference evidence="3" key="1">
    <citation type="submission" date="2018-11" db="EMBL/GenBank/DDBJ databases">
        <title>Proposal to divide the Flavobacteriaceae and reorganize its genera based on Amino Acid Identity values calculated from whole genome sequences.</title>
        <authorList>
            <person name="Nicholson A.C."/>
            <person name="Gulvik C.A."/>
            <person name="Whitney A.M."/>
            <person name="Humrighouse B.W."/>
            <person name="Bell M."/>
            <person name="Holmens B."/>
            <person name="Steigerwalt A."/>
            <person name="Villarma A."/>
            <person name="Sheth M."/>
            <person name="Batra D."/>
            <person name="Pryor J."/>
            <person name="Bernardet J.-F."/>
            <person name="Hugo C."/>
            <person name="Kampfer P."/>
            <person name="Newman J."/>
            <person name="Mcquiston J.R."/>
        </authorList>
    </citation>
    <scope>NUCLEOTIDE SEQUENCE [LARGE SCALE GENOMIC DNA]</scope>
    <source>
        <strain evidence="3">H3056</strain>
    </source>
</reference>
<name>A0A3N0WUZ4_9FLAO</name>
<keyword evidence="1" id="KW-0472">Membrane</keyword>
<organism evidence="2 3">
    <name type="scientific">Kaistella daneshvariae</name>
    <dbReference type="NCBI Taxonomy" id="2487074"/>
    <lineage>
        <taxon>Bacteria</taxon>
        <taxon>Pseudomonadati</taxon>
        <taxon>Bacteroidota</taxon>
        <taxon>Flavobacteriia</taxon>
        <taxon>Flavobacteriales</taxon>
        <taxon>Weeksellaceae</taxon>
        <taxon>Chryseobacterium group</taxon>
        <taxon>Kaistella</taxon>
    </lineage>
</organism>
<feature type="transmembrane region" description="Helical" evidence="1">
    <location>
        <begin position="66"/>
        <end position="84"/>
    </location>
</feature>
<dbReference type="Proteomes" id="UP000270224">
    <property type="component" value="Unassembled WGS sequence"/>
</dbReference>
<evidence type="ECO:0000313" key="3">
    <source>
        <dbReference type="Proteomes" id="UP000270224"/>
    </source>
</evidence>
<keyword evidence="1" id="KW-1133">Transmembrane helix</keyword>
<comment type="caution">
    <text evidence="2">The sequence shown here is derived from an EMBL/GenBank/DDBJ whole genome shotgun (WGS) entry which is preliminary data.</text>
</comment>
<evidence type="ECO:0000313" key="2">
    <source>
        <dbReference type="EMBL" id="ROI08783.1"/>
    </source>
</evidence>
<dbReference type="OrthoDB" id="9970521at2"/>
<evidence type="ECO:0000256" key="1">
    <source>
        <dbReference type="SAM" id="Phobius"/>
    </source>
</evidence>
<dbReference type="RefSeq" id="WP_123265372.1">
    <property type="nucleotide sequence ID" value="NZ_RJUG01000003.1"/>
</dbReference>
<gene>
    <name evidence="2" type="ORF">EGI11_04950</name>
</gene>
<dbReference type="EMBL" id="RJUG01000003">
    <property type="protein sequence ID" value="ROI08783.1"/>
    <property type="molecule type" value="Genomic_DNA"/>
</dbReference>
<protein>
    <submittedName>
        <fullName evidence="2">Uncharacterized protein</fullName>
    </submittedName>
</protein>
<feature type="transmembrane region" description="Helical" evidence="1">
    <location>
        <begin position="7"/>
        <end position="28"/>
    </location>
</feature>
<dbReference type="AlphaFoldDB" id="A0A3N0WUZ4"/>
<proteinExistence type="predicted"/>
<sequence>MKITFSILKYFSLVLLIFFLLKLTKHFGNYKQTVYDIVLIPVSIVLILINILILYKVQRRTKSYKIIKFIFLIGFIGVIINIILNHSARNREILSEYQLNSKADLILYKNQTFQITEHSPHIVQYWNGKYAIANDTLFLNDIDFEKIPYLRLSQKYIYDKESENYIGSEITLLKKRKHYR</sequence>